<evidence type="ECO:0000313" key="2">
    <source>
        <dbReference type="EMBL" id="CEI73348.1"/>
    </source>
</evidence>
<evidence type="ECO:0000313" key="3">
    <source>
        <dbReference type="Proteomes" id="UP000245695"/>
    </source>
</evidence>
<sequence>MNIDKVNKIKEIVRRYKSVTETNDIREVISICNIKIQEVHNLEEMNYFKGMYYKNKSKQTIVLNKALPEKEQEIVLAHEFAHSKLHRNIDISYLLTDTFFICDPFELEANTLAAEFLIEDDTIINLLVEDPTSTYKSMSQTLGLPEELIKLKYEYLDKGKLKNIHDF</sequence>
<dbReference type="Proteomes" id="UP000245695">
    <property type="component" value="Chromosome 1"/>
</dbReference>
<dbReference type="KEGG" id="rhom:FRIFI_1817"/>
<keyword evidence="3" id="KW-1185">Reference proteome</keyword>
<organism evidence="2 3">
    <name type="scientific">Romboutsia hominis</name>
    <dbReference type="NCBI Taxonomy" id="1507512"/>
    <lineage>
        <taxon>Bacteria</taxon>
        <taxon>Bacillati</taxon>
        <taxon>Bacillota</taxon>
        <taxon>Clostridia</taxon>
        <taxon>Peptostreptococcales</taxon>
        <taxon>Peptostreptococcaceae</taxon>
        <taxon>Romboutsia</taxon>
    </lineage>
</organism>
<accession>A0A2P2BSM6</accession>
<evidence type="ECO:0000259" key="1">
    <source>
        <dbReference type="Pfam" id="PF06114"/>
    </source>
</evidence>
<name>A0A2P2BSM6_9FIRM</name>
<proteinExistence type="predicted"/>
<dbReference type="InterPro" id="IPR010359">
    <property type="entry name" value="IrrE_HExxH"/>
</dbReference>
<feature type="domain" description="IrrE N-terminal-like" evidence="1">
    <location>
        <begin position="50"/>
        <end position="148"/>
    </location>
</feature>
<dbReference type="AlphaFoldDB" id="A0A2P2BSM6"/>
<gene>
    <name evidence="2" type="ORF">FRIFI_1817</name>
</gene>
<dbReference type="EMBL" id="LN650648">
    <property type="protein sequence ID" value="CEI73348.1"/>
    <property type="molecule type" value="Genomic_DNA"/>
</dbReference>
<dbReference type="RefSeq" id="WP_166505672.1">
    <property type="nucleotide sequence ID" value="NZ_LN650648.1"/>
</dbReference>
<reference evidence="2 3" key="1">
    <citation type="submission" date="2014-09" db="EMBL/GenBank/DDBJ databases">
        <authorList>
            <person name="Hornung B.V."/>
        </authorList>
    </citation>
    <scope>NUCLEOTIDE SEQUENCE [LARGE SCALE GENOMIC DNA]</scope>
    <source>
        <strain evidence="2 3">FRIFI</strain>
    </source>
</reference>
<dbReference type="Pfam" id="PF06114">
    <property type="entry name" value="Peptidase_M78"/>
    <property type="match status" value="1"/>
</dbReference>
<protein>
    <recommendedName>
        <fullName evidence="1">IrrE N-terminal-like domain-containing protein</fullName>
    </recommendedName>
</protein>
<dbReference type="Gene3D" id="1.10.10.2910">
    <property type="match status" value="1"/>
</dbReference>